<dbReference type="EMBL" id="BRZM01000038">
    <property type="protein sequence ID" value="GLD59698.1"/>
    <property type="molecule type" value="Genomic_DNA"/>
</dbReference>
<evidence type="ECO:0000313" key="4">
    <source>
        <dbReference type="Proteomes" id="UP001279410"/>
    </source>
</evidence>
<feature type="chain" id="PRO_5042076596" evidence="2">
    <location>
        <begin position="24"/>
        <end position="555"/>
    </location>
</feature>
<feature type="region of interest" description="Disordered" evidence="1">
    <location>
        <begin position="282"/>
        <end position="312"/>
    </location>
</feature>
<gene>
    <name evidence="3" type="ORF">AKAME5_001167800</name>
</gene>
<feature type="compositionally biased region" description="Basic and acidic residues" evidence="1">
    <location>
        <begin position="297"/>
        <end position="312"/>
    </location>
</feature>
<feature type="signal peptide" evidence="2">
    <location>
        <begin position="1"/>
        <end position="23"/>
    </location>
</feature>
<evidence type="ECO:0000256" key="1">
    <source>
        <dbReference type="SAM" id="MobiDB-lite"/>
    </source>
</evidence>
<keyword evidence="3" id="KW-0547">Nucleotide-binding</keyword>
<dbReference type="Proteomes" id="UP001279410">
    <property type="component" value="Unassembled WGS sequence"/>
</dbReference>
<feature type="region of interest" description="Disordered" evidence="1">
    <location>
        <begin position="395"/>
        <end position="451"/>
    </location>
</feature>
<keyword evidence="2" id="KW-0732">Signal</keyword>
<keyword evidence="4" id="KW-1185">Reference proteome</keyword>
<protein>
    <submittedName>
        <fullName evidence="3">DNA helicase INO80</fullName>
    </submittedName>
</protein>
<proteinExistence type="predicted"/>
<keyword evidence="3" id="KW-0347">Helicase</keyword>
<dbReference type="AlphaFoldDB" id="A0AAD3MRF8"/>
<keyword evidence="3" id="KW-0378">Hydrolase</keyword>
<comment type="caution">
    <text evidence="3">The sequence shown here is derived from an EMBL/GenBank/DDBJ whole genome shotgun (WGS) entry which is preliminary data.</text>
</comment>
<feature type="region of interest" description="Disordered" evidence="1">
    <location>
        <begin position="501"/>
        <end position="523"/>
    </location>
</feature>
<organism evidence="3 4">
    <name type="scientific">Lates japonicus</name>
    <name type="common">Japanese lates</name>
    <dbReference type="NCBI Taxonomy" id="270547"/>
    <lineage>
        <taxon>Eukaryota</taxon>
        <taxon>Metazoa</taxon>
        <taxon>Chordata</taxon>
        <taxon>Craniata</taxon>
        <taxon>Vertebrata</taxon>
        <taxon>Euteleostomi</taxon>
        <taxon>Actinopterygii</taxon>
        <taxon>Neopterygii</taxon>
        <taxon>Teleostei</taxon>
        <taxon>Neoteleostei</taxon>
        <taxon>Acanthomorphata</taxon>
        <taxon>Carangaria</taxon>
        <taxon>Carangaria incertae sedis</taxon>
        <taxon>Centropomidae</taxon>
        <taxon>Lates</taxon>
    </lineage>
</organism>
<evidence type="ECO:0000256" key="2">
    <source>
        <dbReference type="SAM" id="SignalP"/>
    </source>
</evidence>
<name>A0AAD3MRF8_LATJO</name>
<keyword evidence="3" id="KW-0067">ATP-binding</keyword>
<sequence>MSNLMLQGTLVRWLALFLSLKSAYRLHYQRLFGLEEERQEEARDGEGDGGRLQPRIKCLSRKDLILWLNRPTAFPNMHTSPVLQDLVFTAFRPGIVGHRDVKIHSRNSATSTLRPCQPTLPPKFLLAAMPRVTAVPMERYCDDRSAEYKWWVTRGGGGAIFKQCFLYSSPDLASEWRVRANAFHPRCPGGMMALYPRHGWSFIQIPDKESSITEKWQPTPWTSHSRLVARDTESIYSQMTQIDLAGYLQPIAIELPRWTSRPWTGLTGWVRPSRSPWYRFSSVRAPRGEDPPAGQGEEQKKNEESENKRKKDVNLVISHAPSADNSNLSADGDDSFISVEMDSAMPSPFSEISSSSELQPASVYRMRTLTRAERSMLAIVDIRVFHTVVSGHQLPASVSGSVSDNMNGVSASDTISPQRQVRAESGRPKDCGGGPSREEKDAGASSIAGSEQLWRSDGWRAVAPAAAMLLMATVFPKATSASNPLQPSWAGLVLSPVFNPSRSSSQAKGGHSLHTPVPTNSWPTATTTAAMVQSGRARALVVLGLKDALIHTVHT</sequence>
<feature type="compositionally biased region" description="Basic and acidic residues" evidence="1">
    <location>
        <begin position="421"/>
        <end position="442"/>
    </location>
</feature>
<feature type="compositionally biased region" description="Polar residues" evidence="1">
    <location>
        <begin position="396"/>
        <end position="419"/>
    </location>
</feature>
<evidence type="ECO:0000313" key="3">
    <source>
        <dbReference type="EMBL" id="GLD59698.1"/>
    </source>
</evidence>
<dbReference type="GO" id="GO:0004386">
    <property type="term" value="F:helicase activity"/>
    <property type="evidence" value="ECO:0007669"/>
    <property type="project" value="UniProtKB-KW"/>
</dbReference>
<accession>A0AAD3MRF8</accession>
<reference evidence="3" key="1">
    <citation type="submission" date="2022-08" db="EMBL/GenBank/DDBJ databases">
        <title>Genome sequencing of akame (Lates japonicus).</title>
        <authorList>
            <person name="Hashiguchi Y."/>
            <person name="Takahashi H."/>
        </authorList>
    </citation>
    <scope>NUCLEOTIDE SEQUENCE</scope>
    <source>
        <strain evidence="3">Kochi</strain>
    </source>
</reference>